<comment type="caution">
    <text evidence="11">The sequence shown here is derived from an EMBL/GenBank/DDBJ whole genome shotgun (WGS) entry which is preliminary data.</text>
</comment>
<dbReference type="InterPro" id="IPR029063">
    <property type="entry name" value="SAM-dependent_MTases_sf"/>
</dbReference>
<dbReference type="InterPro" id="IPR001737">
    <property type="entry name" value="KsgA/Erm"/>
</dbReference>
<sequence length="289" mass="32690">MNRNRQDKRHAGRRSTGPDPNYSGKHLLLNERIVHEMMDKAKIRRADTVVDLGAGTGAFTFVLAEKAGNVIAIENDPEFADVLRRKSKGRTNITIVERDIRKAYLPKQPFCVVANIPFSITTPILNMLMDSPAASFQRAALILDYGAAKGLTARLIRRPRLLTWRMGFDIELVKVIPKHHFAPPPSVDTAMVLIRRKPQPLVAPKHSHTFAALAEYALKRPDLPLSAALQGIFTPPQMKHLVRCLGVSRDIPACALNERQWGIVFQTMLERVEAYRWPRRQRKNSPRSE</sequence>
<keyword evidence="2 8" id="KW-0489">Methyltransferase</keyword>
<keyword evidence="12" id="KW-1185">Reference proteome</keyword>
<dbReference type="RefSeq" id="WP_006675855.1">
    <property type="nucleotide sequence ID" value="NZ_AHKH01000012.1"/>
</dbReference>
<dbReference type="InterPro" id="IPR023165">
    <property type="entry name" value="rRNA_Ade_diMease-like_C"/>
</dbReference>
<feature type="region of interest" description="Disordered" evidence="9">
    <location>
        <begin position="1"/>
        <end position="25"/>
    </location>
</feature>
<evidence type="ECO:0000256" key="6">
    <source>
        <dbReference type="ARBA" id="ARBA00029941"/>
    </source>
</evidence>
<feature type="binding site" evidence="8">
    <location>
        <position position="26"/>
    </location>
    <ligand>
        <name>S-adenosyl-L-methionine</name>
        <dbReference type="ChEBI" id="CHEBI:59789"/>
    </ligand>
</feature>
<accession>H3SCU9</accession>
<dbReference type="AlphaFoldDB" id="H3SCU9"/>
<dbReference type="Pfam" id="PF00398">
    <property type="entry name" value="RrnaAD"/>
    <property type="match status" value="1"/>
</dbReference>
<evidence type="ECO:0000256" key="3">
    <source>
        <dbReference type="ARBA" id="ARBA00022679"/>
    </source>
</evidence>
<evidence type="ECO:0000313" key="11">
    <source>
        <dbReference type="EMBL" id="EHQ63023.1"/>
    </source>
</evidence>
<dbReference type="Gene3D" id="3.40.50.150">
    <property type="entry name" value="Vaccinia Virus protein VP39"/>
    <property type="match status" value="1"/>
</dbReference>
<feature type="binding site" evidence="8">
    <location>
        <position position="115"/>
    </location>
    <ligand>
        <name>S-adenosyl-L-methionine</name>
        <dbReference type="ChEBI" id="CHEBI:59789"/>
    </ligand>
</feature>
<dbReference type="Proteomes" id="UP000003900">
    <property type="component" value="Unassembled WGS sequence"/>
</dbReference>
<protein>
    <recommendedName>
        <fullName evidence="1">rRNA adenine N-6-methyltransferase</fullName>
    </recommendedName>
    <alternativeName>
        <fullName evidence="7">Erythromycin resistance protein</fullName>
    </alternativeName>
    <alternativeName>
        <fullName evidence="6">Macrolide-lincosamide-streptogramin B resistance protein</fullName>
    </alternativeName>
</protein>
<evidence type="ECO:0000256" key="9">
    <source>
        <dbReference type="SAM" id="MobiDB-lite"/>
    </source>
</evidence>
<feature type="domain" description="Ribosomal RNA adenine methylase transferase N-terminal" evidence="10">
    <location>
        <begin position="33"/>
        <end position="198"/>
    </location>
</feature>
<evidence type="ECO:0000256" key="7">
    <source>
        <dbReference type="ARBA" id="ARBA00030809"/>
    </source>
</evidence>
<dbReference type="Gene3D" id="1.10.8.100">
    <property type="entry name" value="Ribosomal RNA adenine dimethylase-like, domain 2"/>
    <property type="match status" value="1"/>
</dbReference>
<dbReference type="PROSITE" id="PS51689">
    <property type="entry name" value="SAM_RNA_A_N6_MT"/>
    <property type="match status" value="1"/>
</dbReference>
<dbReference type="PANTHER" id="PTHR11727:SF7">
    <property type="entry name" value="DIMETHYLADENOSINE TRANSFERASE-RELATED"/>
    <property type="match status" value="1"/>
</dbReference>
<evidence type="ECO:0000313" key="12">
    <source>
        <dbReference type="Proteomes" id="UP000003900"/>
    </source>
</evidence>
<evidence type="ECO:0000256" key="5">
    <source>
        <dbReference type="ARBA" id="ARBA00022884"/>
    </source>
</evidence>
<dbReference type="OrthoDB" id="9786598at2"/>
<dbReference type="GO" id="GO:0000179">
    <property type="term" value="F:rRNA (adenine-N6,N6-)-dimethyltransferase activity"/>
    <property type="evidence" value="ECO:0007669"/>
    <property type="project" value="UniProtKB-UniRule"/>
</dbReference>
<keyword evidence="4 8" id="KW-0949">S-adenosyl-L-methionine</keyword>
<dbReference type="EMBL" id="AHKH01000012">
    <property type="protein sequence ID" value="EHQ63023.1"/>
    <property type="molecule type" value="Genomic_DNA"/>
</dbReference>
<comment type="similarity">
    <text evidence="8">Belongs to the class I-like SAM-binding methyltransferase superfamily. rRNA adenine N(6)-methyltransferase family.</text>
</comment>
<reference evidence="11 12" key="1">
    <citation type="journal article" date="2012" name="J. Bacteriol.">
        <title>Genome Sequence of the Pattern-Forming Social Bacterium Paenibacillus dendritiformis C454 Chiral Morphotype.</title>
        <authorList>
            <person name="Sirota-Madi A."/>
            <person name="Olender T."/>
            <person name="Helman Y."/>
            <person name="Brainis I."/>
            <person name="Finkelshtein A."/>
            <person name="Roth D."/>
            <person name="Hagai E."/>
            <person name="Leshkowitz D."/>
            <person name="Brodsky L."/>
            <person name="Galatenko V."/>
            <person name="Nikolaev V."/>
            <person name="Gutnick D.L."/>
            <person name="Lancet D."/>
            <person name="Ben-Jacob E."/>
        </authorList>
    </citation>
    <scope>NUCLEOTIDE SEQUENCE [LARGE SCALE GENOMIC DNA]</scope>
    <source>
        <strain evidence="11 12">C454</strain>
    </source>
</reference>
<feature type="compositionally biased region" description="Basic residues" evidence="9">
    <location>
        <begin position="1"/>
        <end position="13"/>
    </location>
</feature>
<name>H3SCU9_9BACL</name>
<organism evidence="11 12">
    <name type="scientific">Paenibacillus dendritiformis C454</name>
    <dbReference type="NCBI Taxonomy" id="1131935"/>
    <lineage>
        <taxon>Bacteria</taxon>
        <taxon>Bacillati</taxon>
        <taxon>Bacillota</taxon>
        <taxon>Bacilli</taxon>
        <taxon>Bacillales</taxon>
        <taxon>Paenibacillaceae</taxon>
        <taxon>Paenibacillus</taxon>
    </lineage>
</organism>
<dbReference type="SMART" id="SM00650">
    <property type="entry name" value="rADc"/>
    <property type="match status" value="1"/>
</dbReference>
<evidence type="ECO:0000256" key="8">
    <source>
        <dbReference type="PROSITE-ProRule" id="PRU01026"/>
    </source>
</evidence>
<dbReference type="PROSITE" id="PS01131">
    <property type="entry name" value="RRNA_A_DIMETH"/>
    <property type="match status" value="1"/>
</dbReference>
<proteinExistence type="inferred from homology"/>
<evidence type="ECO:0000256" key="2">
    <source>
        <dbReference type="ARBA" id="ARBA00022603"/>
    </source>
</evidence>
<dbReference type="SUPFAM" id="SSF53335">
    <property type="entry name" value="S-adenosyl-L-methionine-dependent methyltransferases"/>
    <property type="match status" value="1"/>
</dbReference>
<evidence type="ECO:0000259" key="10">
    <source>
        <dbReference type="SMART" id="SM00650"/>
    </source>
</evidence>
<dbReference type="PATRIC" id="fig|1131935.3.peg.1358"/>
<dbReference type="GO" id="GO:0003723">
    <property type="term" value="F:RNA binding"/>
    <property type="evidence" value="ECO:0007669"/>
    <property type="project" value="UniProtKB-UniRule"/>
</dbReference>
<evidence type="ECO:0000256" key="4">
    <source>
        <dbReference type="ARBA" id="ARBA00022691"/>
    </source>
</evidence>
<feature type="binding site" evidence="8">
    <location>
        <position position="74"/>
    </location>
    <ligand>
        <name>S-adenosyl-L-methionine</name>
        <dbReference type="ChEBI" id="CHEBI:59789"/>
    </ligand>
</feature>
<feature type="binding site" evidence="8">
    <location>
        <position position="99"/>
    </location>
    <ligand>
        <name>S-adenosyl-L-methionine</name>
        <dbReference type="ChEBI" id="CHEBI:59789"/>
    </ligand>
</feature>
<dbReference type="STRING" id="1131935.PDENDC454_06710"/>
<dbReference type="CDD" id="cd02440">
    <property type="entry name" value="AdoMet_MTases"/>
    <property type="match status" value="1"/>
</dbReference>
<dbReference type="PANTHER" id="PTHR11727">
    <property type="entry name" value="DIMETHYLADENOSINE TRANSFERASE"/>
    <property type="match status" value="1"/>
</dbReference>
<dbReference type="InterPro" id="IPR020596">
    <property type="entry name" value="rRNA_Ade_Mease_Trfase_CS"/>
</dbReference>
<feature type="binding site" evidence="8">
    <location>
        <position position="28"/>
    </location>
    <ligand>
        <name>S-adenosyl-L-methionine</name>
        <dbReference type="ChEBI" id="CHEBI:59789"/>
    </ligand>
</feature>
<dbReference type="InterPro" id="IPR020598">
    <property type="entry name" value="rRNA_Ade_methylase_Trfase_N"/>
</dbReference>
<keyword evidence="3 8" id="KW-0808">Transferase</keyword>
<keyword evidence="5 8" id="KW-0694">RNA-binding</keyword>
<feature type="binding site" evidence="8">
    <location>
        <position position="53"/>
    </location>
    <ligand>
        <name>S-adenosyl-L-methionine</name>
        <dbReference type="ChEBI" id="CHEBI:59789"/>
    </ligand>
</feature>
<evidence type="ECO:0000256" key="1">
    <source>
        <dbReference type="ARBA" id="ARBA00016505"/>
    </source>
</evidence>
<gene>
    <name evidence="11" type="ORF">PDENDC454_06710</name>
</gene>